<feature type="domain" description="RNase H type-1" evidence="1">
    <location>
        <begin position="86"/>
        <end position="195"/>
    </location>
</feature>
<evidence type="ECO:0000259" key="1">
    <source>
        <dbReference type="Pfam" id="PF13456"/>
    </source>
</evidence>
<dbReference type="GO" id="GO:0003676">
    <property type="term" value="F:nucleic acid binding"/>
    <property type="evidence" value="ECO:0007669"/>
    <property type="project" value="InterPro"/>
</dbReference>
<organism evidence="2 3">
    <name type="scientific">Cannabis sativa</name>
    <name type="common">Hemp</name>
    <name type="synonym">Marijuana</name>
    <dbReference type="NCBI Taxonomy" id="3483"/>
    <lineage>
        <taxon>Eukaryota</taxon>
        <taxon>Viridiplantae</taxon>
        <taxon>Streptophyta</taxon>
        <taxon>Embryophyta</taxon>
        <taxon>Tracheophyta</taxon>
        <taxon>Spermatophyta</taxon>
        <taxon>Magnoliopsida</taxon>
        <taxon>eudicotyledons</taxon>
        <taxon>Gunneridae</taxon>
        <taxon>Pentapetalae</taxon>
        <taxon>rosids</taxon>
        <taxon>fabids</taxon>
        <taxon>Rosales</taxon>
        <taxon>Cannabaceae</taxon>
        <taxon>Cannabis</taxon>
    </lineage>
</organism>
<dbReference type="InterPro" id="IPR012337">
    <property type="entry name" value="RNaseH-like_sf"/>
</dbReference>
<proteinExistence type="predicted"/>
<accession>A0A7J6HKQ5</accession>
<protein>
    <recommendedName>
        <fullName evidence="1">RNase H type-1 domain-containing protein</fullName>
    </recommendedName>
</protein>
<dbReference type="Proteomes" id="UP000525078">
    <property type="component" value="Unassembled WGS sequence"/>
</dbReference>
<dbReference type="AlphaFoldDB" id="A0A7J6HKQ5"/>
<name>A0A7J6HKQ5_CANSA</name>
<evidence type="ECO:0000313" key="3">
    <source>
        <dbReference type="Proteomes" id="UP000525078"/>
    </source>
</evidence>
<dbReference type="InterPro" id="IPR036397">
    <property type="entry name" value="RNaseH_sf"/>
</dbReference>
<dbReference type="Pfam" id="PF13456">
    <property type="entry name" value="RVT_3"/>
    <property type="match status" value="1"/>
</dbReference>
<dbReference type="EMBL" id="JAATIP010000007">
    <property type="protein sequence ID" value="KAF4395278.1"/>
    <property type="molecule type" value="Genomic_DNA"/>
</dbReference>
<gene>
    <name evidence="2" type="ORF">F8388_001665</name>
</gene>
<dbReference type="SUPFAM" id="SSF53098">
    <property type="entry name" value="Ribonuclease H-like"/>
    <property type="match status" value="1"/>
</dbReference>
<reference evidence="2 3" key="1">
    <citation type="journal article" date="2020" name="bioRxiv">
        <title>Sequence and annotation of 42 cannabis genomes reveals extensive copy number variation in cannabinoid synthesis and pathogen resistance genes.</title>
        <authorList>
            <person name="Mckernan K.J."/>
            <person name="Helbert Y."/>
            <person name="Kane L.T."/>
            <person name="Ebling H."/>
            <person name="Zhang L."/>
            <person name="Liu B."/>
            <person name="Eaton Z."/>
            <person name="Mclaughlin S."/>
            <person name="Kingan S."/>
            <person name="Baybayan P."/>
            <person name="Concepcion G."/>
            <person name="Jordan M."/>
            <person name="Riva A."/>
            <person name="Barbazuk W."/>
            <person name="Harkins T."/>
        </authorList>
    </citation>
    <scope>NUCLEOTIDE SEQUENCE [LARGE SCALE GENOMIC DNA]</scope>
    <source>
        <strain evidence="3">cv. Jamaican Lion 4</strain>
        <tissue evidence="2">Leaf</tissue>
    </source>
</reference>
<comment type="caution">
    <text evidence="2">The sequence shown here is derived from an EMBL/GenBank/DDBJ whole genome shotgun (WGS) entry which is preliminary data.</text>
</comment>
<dbReference type="InterPro" id="IPR044730">
    <property type="entry name" value="RNase_H-like_dom_plant"/>
</dbReference>
<sequence length="220" mass="24652">MMGWNNVMDFGTWWTENEDSDLCLFAMCVFDVLWFWRNNIIHNHKEWDFQMLFKDCLSRFQEFSSMKPKLDLTLDGKVDASVLGSEAGIAAILKSDGVWSEAFAALNFIHVSSMLEGELAAISLALTAAKNKGFDKISIESDCSAEIRGLNSGSFPIGWGYPIFSECLVKIKDFVSVDFIYINRSIKSFTDLLAHGACVEKIHAFGCIREVAPFVVTTLC</sequence>
<dbReference type="CDD" id="cd06222">
    <property type="entry name" value="RNase_H_like"/>
    <property type="match status" value="1"/>
</dbReference>
<dbReference type="GO" id="GO:0004523">
    <property type="term" value="F:RNA-DNA hybrid ribonuclease activity"/>
    <property type="evidence" value="ECO:0007669"/>
    <property type="project" value="InterPro"/>
</dbReference>
<dbReference type="InterPro" id="IPR002156">
    <property type="entry name" value="RNaseH_domain"/>
</dbReference>
<dbReference type="Gene3D" id="3.30.420.10">
    <property type="entry name" value="Ribonuclease H-like superfamily/Ribonuclease H"/>
    <property type="match status" value="1"/>
</dbReference>
<evidence type="ECO:0000313" key="2">
    <source>
        <dbReference type="EMBL" id="KAF4395278.1"/>
    </source>
</evidence>